<proteinExistence type="predicted"/>
<keyword evidence="1" id="KW-1133">Transmembrane helix</keyword>
<name>A0A8I5NTG9_PAPAN</name>
<dbReference type="Proteomes" id="UP000028761">
    <property type="component" value="Chromosome 3"/>
</dbReference>
<sequence length="172" mass="19360">TNPGTKWEGTTQACGYQNVGCEYQEVEITEIHFGALLTHYDILKRRIQKKGKKTQCGGRKFSLRRSRNTFKYIYKYCKQKNGLYIFEYVSGPDFYVFILFLFLEMESCSVAQTGVQWRDLGSLQAPPPGSSNSPASASQVAGITGACHCPRLIFVFLVEMGFTTLARLVLNS</sequence>
<keyword evidence="1" id="KW-0472">Membrane</keyword>
<accession>A0A8I5NTG9</accession>
<feature type="transmembrane region" description="Helical" evidence="1">
    <location>
        <begin position="152"/>
        <end position="170"/>
    </location>
</feature>
<keyword evidence="3" id="KW-1185">Reference proteome</keyword>
<reference evidence="2" key="3">
    <citation type="submission" date="2025-09" db="UniProtKB">
        <authorList>
            <consortium name="Ensembl"/>
        </authorList>
    </citation>
    <scope>IDENTIFICATION</scope>
</reference>
<dbReference type="AlphaFoldDB" id="A0A8I5NTG9"/>
<reference evidence="2 3" key="1">
    <citation type="submission" date="2012-03" db="EMBL/GenBank/DDBJ databases">
        <title>Whole Genome Assembly of Papio anubis.</title>
        <authorList>
            <person name="Liu Y.L."/>
            <person name="Abraham K.A."/>
            <person name="Akbar H.A."/>
            <person name="Ali S.A."/>
            <person name="Anosike U.A."/>
            <person name="Aqrawi P.A."/>
            <person name="Arias F.A."/>
            <person name="Attaway T.A."/>
            <person name="Awwad R.A."/>
            <person name="Babu C.B."/>
            <person name="Bandaranaike D.B."/>
            <person name="Battles P.B."/>
            <person name="Bell A.B."/>
            <person name="Beltran B.B."/>
            <person name="Berhane-Mersha D.B."/>
            <person name="Bess C.B."/>
            <person name="Bickham C.B."/>
            <person name="Bolden T.B."/>
            <person name="Carter K.C."/>
            <person name="Chau D.C."/>
            <person name="Chavez A.C."/>
            <person name="Clerc-Blankenburg K.C."/>
            <person name="Coyle M.C."/>
            <person name="Dao M.D."/>
            <person name="Davila M.L.D."/>
            <person name="Davy-Carroll L.D."/>
            <person name="Denson S.D."/>
            <person name="Dinh H.D."/>
            <person name="Fernandez S.F."/>
            <person name="Fernando P.F."/>
            <person name="Forbes L.F."/>
            <person name="Francis C.F."/>
            <person name="Francisco L.F."/>
            <person name="Fu Q.F."/>
            <person name="Garcia-Iii R.G."/>
            <person name="Garrett T.G."/>
            <person name="Gross S.G."/>
            <person name="Gubbala S.G."/>
            <person name="Hirani K.H."/>
            <person name="Hogues M.H."/>
            <person name="Hollins B.H."/>
            <person name="Jackson L.J."/>
            <person name="Javaid M.J."/>
            <person name="Jhangiani S.J."/>
            <person name="Johnson A.J."/>
            <person name="Johnson B.J."/>
            <person name="Jones J.J."/>
            <person name="Joshi V.J."/>
            <person name="Kalu J.K."/>
            <person name="Khan N.K."/>
            <person name="Korchina V.K."/>
            <person name="Kovar C.K."/>
            <person name="Lago L.L."/>
            <person name="Lara F.L."/>
            <person name="Le T.-K.L."/>
            <person name="Lee S.L."/>
            <person name="Legall-Iii F.L."/>
            <person name="Lemon S.L."/>
            <person name="Liu J.L."/>
            <person name="Liu Y.-S.L."/>
            <person name="Liyanage D.L."/>
            <person name="Lopez J.L."/>
            <person name="Lorensuhewa L.L."/>
            <person name="Mata R.M."/>
            <person name="Mathew T.M."/>
            <person name="Mercado C.M."/>
            <person name="Mercado I.M."/>
            <person name="Morales K.M."/>
            <person name="Morgan M.M."/>
            <person name="Munidasa M.M."/>
            <person name="Ngo D.N."/>
            <person name="Nguyen L.N."/>
            <person name="Nguyen T.N."/>
            <person name="Nguyen N.N."/>
            <person name="Obregon M.O."/>
            <person name="Okwuonu G.O."/>
            <person name="Ongeri F.O."/>
            <person name="Onwere C.O."/>
            <person name="Osifeso I.O."/>
            <person name="Parra A.P."/>
            <person name="Patil S.P."/>
            <person name="Perez A.P."/>
            <person name="Perez Y.P."/>
            <person name="Pham C.P."/>
            <person name="Pu L.-L.P."/>
            <person name="Puazo M.P."/>
            <person name="Quiroz J.Q."/>
            <person name="Rouhana J.R."/>
            <person name="Ruiz M.R."/>
            <person name="Ruiz S.-J.R."/>
            <person name="Saada N.S."/>
            <person name="Santibanez J.S."/>
            <person name="Scheel M.S."/>
            <person name="Schneider B.S."/>
            <person name="Simmons D.S."/>
            <person name="Sisson I.S."/>
            <person name="Tang L.-Y.T."/>
            <person name="Thornton R.T."/>
            <person name="Tisius J.T."/>
            <person name="Toledanes G.T."/>
            <person name="Trejos Z.T."/>
            <person name="Usmani K.U."/>
            <person name="Varghese R.V."/>
            <person name="Vattathil S.V."/>
            <person name="Vee V.V."/>
            <person name="Walker D.W."/>
            <person name="Weissenberger G.W."/>
            <person name="White C.W."/>
            <person name="Williams A.W."/>
            <person name="Woodworth J.W."/>
            <person name="Wright R.W."/>
            <person name="Zhu Y.Z."/>
            <person name="Han Y.H."/>
            <person name="Newsham I.N."/>
            <person name="Nazareth L.N."/>
            <person name="Worley K.W."/>
            <person name="Muzny D.M."/>
            <person name="Rogers J.R."/>
            <person name="Gibbs R.G."/>
        </authorList>
    </citation>
    <scope>NUCLEOTIDE SEQUENCE [LARGE SCALE GENOMIC DNA]</scope>
</reference>
<evidence type="ECO:0000313" key="2">
    <source>
        <dbReference type="Ensembl" id="ENSPANP00000058132.1"/>
    </source>
</evidence>
<keyword evidence="1" id="KW-0812">Transmembrane</keyword>
<protein>
    <submittedName>
        <fullName evidence="2">Uncharacterized protein</fullName>
    </submittedName>
</protein>
<dbReference type="GeneTree" id="ENSGT01150000287179"/>
<evidence type="ECO:0000313" key="3">
    <source>
        <dbReference type="Proteomes" id="UP000028761"/>
    </source>
</evidence>
<dbReference type="PANTHER" id="PTHR12138:SF162">
    <property type="entry name" value="CHROMOSOME UNDETERMINED SCAFFOLD_275, WHOLE GENOME SHOTGUN SEQUENCE"/>
    <property type="match status" value="1"/>
</dbReference>
<evidence type="ECO:0000256" key="1">
    <source>
        <dbReference type="SAM" id="Phobius"/>
    </source>
</evidence>
<dbReference type="PANTHER" id="PTHR12138">
    <property type="entry name" value="PRIMATE-EXPANDED PROTEIN FAMILY"/>
    <property type="match status" value="1"/>
</dbReference>
<reference evidence="2" key="2">
    <citation type="submission" date="2025-08" db="UniProtKB">
        <authorList>
            <consortium name="Ensembl"/>
        </authorList>
    </citation>
    <scope>IDENTIFICATION</scope>
</reference>
<dbReference type="Ensembl" id="ENSPANT00000079280.1">
    <property type="protein sequence ID" value="ENSPANP00000058132.1"/>
    <property type="gene ID" value="ENSPANG00000038603.1"/>
</dbReference>
<organism evidence="2 3">
    <name type="scientific">Papio anubis</name>
    <name type="common">Olive baboon</name>
    <dbReference type="NCBI Taxonomy" id="9555"/>
    <lineage>
        <taxon>Eukaryota</taxon>
        <taxon>Metazoa</taxon>
        <taxon>Chordata</taxon>
        <taxon>Craniata</taxon>
        <taxon>Vertebrata</taxon>
        <taxon>Euteleostomi</taxon>
        <taxon>Mammalia</taxon>
        <taxon>Eutheria</taxon>
        <taxon>Euarchontoglires</taxon>
        <taxon>Primates</taxon>
        <taxon>Haplorrhini</taxon>
        <taxon>Catarrhini</taxon>
        <taxon>Cercopithecidae</taxon>
        <taxon>Cercopithecinae</taxon>
        <taxon>Papio</taxon>
    </lineage>
</organism>